<organism evidence="1 2">
    <name type="scientific">Candida boidinii</name>
    <name type="common">Yeast</name>
    <dbReference type="NCBI Taxonomy" id="5477"/>
    <lineage>
        <taxon>Eukaryota</taxon>
        <taxon>Fungi</taxon>
        <taxon>Dikarya</taxon>
        <taxon>Ascomycota</taxon>
        <taxon>Saccharomycotina</taxon>
        <taxon>Pichiomycetes</taxon>
        <taxon>Pichiales</taxon>
        <taxon>Pichiaceae</taxon>
        <taxon>Ogataea</taxon>
        <taxon>Ogataea/Candida clade</taxon>
    </lineage>
</organism>
<accession>A0ACB5TZL5</accession>
<evidence type="ECO:0000313" key="1">
    <source>
        <dbReference type="EMBL" id="GME98748.1"/>
    </source>
</evidence>
<sequence length="168" mass="19989">MPYVKVLSNFRDLVRKVAINKEDYKILLETCDEIRDKDLIELNISLDDRSDNQGALIKFLNNNEKLELIKQQEEKQKLIEAKLAKKLQQLKLKEKENLIKFEKSKISPFEMFKINEYKNIYSEWDNETGLPIKLINGEEVTKSAKKKLVKLYEQQKKLHDEYLKNQSK</sequence>
<name>A0ACB5TZL5_CANBO</name>
<protein>
    <submittedName>
        <fullName evidence="1">Unnamed protein product</fullName>
    </submittedName>
</protein>
<proteinExistence type="predicted"/>
<keyword evidence="2" id="KW-1185">Reference proteome</keyword>
<reference evidence="1" key="1">
    <citation type="submission" date="2023-04" db="EMBL/GenBank/DDBJ databases">
        <title>Candida boidinii NBRC 1967.</title>
        <authorList>
            <person name="Ichikawa N."/>
            <person name="Sato H."/>
            <person name="Tonouchi N."/>
        </authorList>
    </citation>
    <scope>NUCLEOTIDE SEQUENCE</scope>
    <source>
        <strain evidence="1">NBRC 1967</strain>
    </source>
</reference>
<evidence type="ECO:0000313" key="2">
    <source>
        <dbReference type="Proteomes" id="UP001165101"/>
    </source>
</evidence>
<comment type="caution">
    <text evidence="1">The sequence shown here is derived from an EMBL/GenBank/DDBJ whole genome shotgun (WGS) entry which is preliminary data.</text>
</comment>
<dbReference type="Proteomes" id="UP001165101">
    <property type="component" value="Unassembled WGS sequence"/>
</dbReference>
<dbReference type="EMBL" id="BSXV01003659">
    <property type="protein sequence ID" value="GME98748.1"/>
    <property type="molecule type" value="Genomic_DNA"/>
</dbReference>
<gene>
    <name evidence="1" type="ORF">Cboi01_000506000</name>
</gene>